<evidence type="ECO:0000256" key="1">
    <source>
        <dbReference type="SAM" id="MobiDB-lite"/>
    </source>
</evidence>
<evidence type="ECO:0000313" key="3">
    <source>
        <dbReference type="Proteomes" id="UP000706124"/>
    </source>
</evidence>
<dbReference type="OrthoDB" id="4950506at2759"/>
<keyword evidence="3" id="KW-1185">Reference proteome</keyword>
<reference evidence="2 3" key="1">
    <citation type="journal article" date="2020" name="bioRxiv">
        <title>Whole genome comparisons of ergot fungi reveals the divergence and evolution of species within the genus Claviceps are the result of varying mechanisms driving genome evolution and host range expansion.</title>
        <authorList>
            <person name="Wyka S.A."/>
            <person name="Mondo S.J."/>
            <person name="Liu M."/>
            <person name="Dettman J."/>
            <person name="Nalam V."/>
            <person name="Broders K.D."/>
        </authorList>
    </citation>
    <scope>NUCLEOTIDE SEQUENCE [LARGE SCALE GENOMIC DNA]</scope>
    <source>
        <strain evidence="2 3">CCC 1485</strain>
    </source>
</reference>
<accession>A0A9P7M6B2</accession>
<sequence length="304" mass="34336">MNTSENGLSRSSEASGQSPTLTNARHRFTSSAHAFRPQASMRLPDTSYGRIMGPILCFPATWPDRFPSFKPVDEYRSITCPALHKVIKKTLARLDRYVSFRDYSEPCSQRLRTSLYSYRLAHTDSWTDFGAPSGRGSSRISQTLFRLSSSFGLLIAPSLEPNAGITVIFPSSSSLFSLSQYLEPVLDTARHHEPRNVLMAQRRQAKDENLRRGHNTIAIALGIDVFRRVLEFSIPKSGIHSTTIFACEAPPLRFKNRWNSGSAALSKISEIESLVYAPCQWHHSKCWTRRIYEMISIARCLHIP</sequence>
<proteinExistence type="predicted"/>
<gene>
    <name evidence="2" type="ORF">E4U60_006993</name>
</gene>
<feature type="region of interest" description="Disordered" evidence="1">
    <location>
        <begin position="1"/>
        <end position="22"/>
    </location>
</feature>
<dbReference type="EMBL" id="SRPO01000728">
    <property type="protein sequence ID" value="KAG5930652.1"/>
    <property type="molecule type" value="Genomic_DNA"/>
</dbReference>
<organism evidence="2 3">
    <name type="scientific">Claviceps pazoutovae</name>
    <dbReference type="NCBI Taxonomy" id="1649127"/>
    <lineage>
        <taxon>Eukaryota</taxon>
        <taxon>Fungi</taxon>
        <taxon>Dikarya</taxon>
        <taxon>Ascomycota</taxon>
        <taxon>Pezizomycotina</taxon>
        <taxon>Sordariomycetes</taxon>
        <taxon>Hypocreomycetidae</taxon>
        <taxon>Hypocreales</taxon>
        <taxon>Clavicipitaceae</taxon>
        <taxon>Claviceps</taxon>
    </lineage>
</organism>
<dbReference type="AlphaFoldDB" id="A0A9P7M6B2"/>
<comment type="caution">
    <text evidence="2">The sequence shown here is derived from an EMBL/GenBank/DDBJ whole genome shotgun (WGS) entry which is preliminary data.</text>
</comment>
<evidence type="ECO:0000313" key="2">
    <source>
        <dbReference type="EMBL" id="KAG5930652.1"/>
    </source>
</evidence>
<dbReference type="Proteomes" id="UP000706124">
    <property type="component" value="Unassembled WGS sequence"/>
</dbReference>
<protein>
    <submittedName>
        <fullName evidence="2">Uncharacterized protein</fullName>
    </submittedName>
</protein>
<name>A0A9P7M6B2_9HYPO</name>